<organism evidence="8 9">
    <name type="scientific">Aquicella lusitana</name>
    <dbReference type="NCBI Taxonomy" id="254246"/>
    <lineage>
        <taxon>Bacteria</taxon>
        <taxon>Pseudomonadati</taxon>
        <taxon>Pseudomonadota</taxon>
        <taxon>Gammaproteobacteria</taxon>
        <taxon>Legionellales</taxon>
        <taxon>Coxiellaceae</taxon>
        <taxon>Aquicella</taxon>
    </lineage>
</organism>
<keyword evidence="9" id="KW-1185">Reference proteome</keyword>
<dbReference type="HAMAP" id="MF_00198">
    <property type="entry name" value="Spermidine_synth"/>
    <property type="match status" value="1"/>
</dbReference>
<dbReference type="PROSITE" id="PS51006">
    <property type="entry name" value="PABS_2"/>
    <property type="match status" value="1"/>
</dbReference>
<evidence type="ECO:0000256" key="2">
    <source>
        <dbReference type="ARBA" id="ARBA00022679"/>
    </source>
</evidence>
<dbReference type="PANTHER" id="PTHR11558">
    <property type="entry name" value="SPERMIDINE/SPERMINE SYNTHASE"/>
    <property type="match status" value="1"/>
</dbReference>
<dbReference type="SUPFAM" id="SSF53335">
    <property type="entry name" value="S-adenosyl-L-methionine-dependent methyltransferases"/>
    <property type="match status" value="1"/>
</dbReference>
<feature type="binding site" evidence="5">
    <location>
        <position position="99"/>
    </location>
    <ligand>
        <name>S-methyl-5'-thioadenosine</name>
        <dbReference type="ChEBI" id="CHEBI:17509"/>
    </ligand>
</feature>
<comment type="caution">
    <text evidence="8">The sequence shown here is derived from an EMBL/GenBank/DDBJ whole genome shotgun (WGS) entry which is preliminary data.</text>
</comment>
<dbReference type="GO" id="GO:0008295">
    <property type="term" value="P:spermidine biosynthetic process"/>
    <property type="evidence" value="ECO:0007669"/>
    <property type="project" value="UniProtKB-UniRule"/>
</dbReference>
<dbReference type="AlphaFoldDB" id="A0A370G3F3"/>
<dbReference type="Pfam" id="PF01564">
    <property type="entry name" value="Spermine_synth"/>
    <property type="match status" value="1"/>
</dbReference>
<gene>
    <name evidence="5" type="primary">speE</name>
    <name evidence="8" type="ORF">C8D86_1338</name>
</gene>
<dbReference type="Gene3D" id="3.40.50.150">
    <property type="entry name" value="Vaccinia Virus protein VP39"/>
    <property type="match status" value="1"/>
</dbReference>
<evidence type="ECO:0000256" key="6">
    <source>
        <dbReference type="PROSITE-ProRule" id="PRU00354"/>
    </source>
</evidence>
<accession>A0A370G3F3</accession>
<keyword evidence="2 5" id="KW-0808">Transferase</keyword>
<dbReference type="InterPro" id="IPR001045">
    <property type="entry name" value="Spermi_synthase"/>
</dbReference>
<proteinExistence type="inferred from homology"/>
<name>A0A370G3F3_9COXI</name>
<comment type="similarity">
    <text evidence="1 5">Belongs to the spermidine/spermine synthase family.</text>
</comment>
<comment type="function">
    <text evidence="5">Catalyzes the irreversible transfer of a propylamine group from the amino donor S-adenosylmethioninamine (decarboxy-AdoMet) to putrescine (1,4-diaminobutane) to yield spermidine.</text>
</comment>
<evidence type="ECO:0000259" key="7">
    <source>
        <dbReference type="PROSITE" id="PS51006"/>
    </source>
</evidence>
<keyword evidence="4 5" id="KW-0620">Polyamine biosynthesis</keyword>
<feature type="domain" description="PABS" evidence="7">
    <location>
        <begin position="1"/>
        <end position="77"/>
    </location>
</feature>
<dbReference type="GO" id="GO:0004766">
    <property type="term" value="F:spermidine synthase activity"/>
    <property type="evidence" value="ECO:0007669"/>
    <property type="project" value="UniProtKB-UniRule"/>
</dbReference>
<dbReference type="UniPathway" id="UPA00248">
    <property type="reaction ID" value="UER00314"/>
</dbReference>
<evidence type="ECO:0000313" key="8">
    <source>
        <dbReference type="EMBL" id="RDI38368.1"/>
    </source>
</evidence>
<dbReference type="PANTHER" id="PTHR11558:SF11">
    <property type="entry name" value="SPERMIDINE SYNTHASE"/>
    <property type="match status" value="1"/>
</dbReference>
<protein>
    <recommendedName>
        <fullName evidence="5">Polyamine aminopropyltransferase</fullName>
    </recommendedName>
    <alternativeName>
        <fullName evidence="5">Putrescine aminopropyltransferase</fullName>
        <shortName evidence="5">PAPT</shortName>
    </alternativeName>
    <alternativeName>
        <fullName evidence="5">Spermidine synthase</fullName>
        <shortName evidence="5">SPDS</shortName>
        <shortName evidence="5">SPDSY</shortName>
        <ecNumber evidence="5">2.5.1.16</ecNumber>
    </alternativeName>
</protein>
<sequence length="269" mass="31070">MPKQLLKNFAIEIQEKLDEKETPQGKIAVYQTVPFGKILSLNGKIIMSEHDGFFYHEMLAHPALFTHAYPETVAIIGSSFGTCQEVIKHSAISTIDCIDNQITLQKMLRHYFAEVYPETKDTRIQSYDLDTNQWLSQCESDRFDLIIQTSSTETAVHEDLCHYFRILKCDGLIVQPCVASLLQPQSLKLWQQSLQNAGFAHCQFLSFPQPSYPGGWRTVALAAKRPGIYRMREKRIYNRTFATRYYNFDVHKAAMALPEFMREEPDLFQ</sequence>
<evidence type="ECO:0000256" key="3">
    <source>
        <dbReference type="ARBA" id="ARBA00023066"/>
    </source>
</evidence>
<dbReference type="InterPro" id="IPR030374">
    <property type="entry name" value="PABS"/>
</dbReference>
<dbReference type="RefSeq" id="WP_114835352.1">
    <property type="nucleotide sequence ID" value="NZ_LR699114.1"/>
</dbReference>
<dbReference type="GO" id="GO:0005829">
    <property type="term" value="C:cytosol"/>
    <property type="evidence" value="ECO:0007669"/>
    <property type="project" value="TreeGrafter"/>
</dbReference>
<evidence type="ECO:0000313" key="9">
    <source>
        <dbReference type="Proteomes" id="UP000254720"/>
    </source>
</evidence>
<dbReference type="InterPro" id="IPR029063">
    <property type="entry name" value="SAM-dependent_MTases_sf"/>
</dbReference>
<dbReference type="EC" id="2.5.1.16" evidence="5"/>
<evidence type="ECO:0000256" key="4">
    <source>
        <dbReference type="ARBA" id="ARBA00023115"/>
    </source>
</evidence>
<comment type="caution">
    <text evidence="5">Lacks the conserved Asp active site.</text>
</comment>
<reference evidence="8 9" key="1">
    <citation type="submission" date="2018-07" db="EMBL/GenBank/DDBJ databases">
        <title>Genomic Encyclopedia of Type Strains, Phase IV (KMG-IV): sequencing the most valuable type-strain genomes for metagenomic binning, comparative biology and taxonomic classification.</title>
        <authorList>
            <person name="Goeker M."/>
        </authorList>
    </citation>
    <scope>NUCLEOTIDE SEQUENCE [LARGE SCALE GENOMIC DNA]</scope>
    <source>
        <strain evidence="8 9">DSM 16500</strain>
    </source>
</reference>
<keyword evidence="3 5" id="KW-0745">Spermidine biosynthesis</keyword>
<dbReference type="EMBL" id="QQAX01000033">
    <property type="protein sequence ID" value="RDI38368.1"/>
    <property type="molecule type" value="Genomic_DNA"/>
</dbReference>
<evidence type="ECO:0000256" key="1">
    <source>
        <dbReference type="ARBA" id="ARBA00007867"/>
    </source>
</evidence>
<evidence type="ECO:0000256" key="5">
    <source>
        <dbReference type="HAMAP-Rule" id="MF_00198"/>
    </source>
</evidence>
<feature type="binding site" evidence="5">
    <location>
        <position position="56"/>
    </location>
    <ligand>
        <name>spermidine</name>
        <dbReference type="ChEBI" id="CHEBI:57834"/>
    </ligand>
</feature>
<comment type="catalytic activity">
    <reaction evidence="5">
        <text>S-adenosyl 3-(methylsulfanyl)propylamine + putrescine = S-methyl-5'-thioadenosine + spermidine + H(+)</text>
        <dbReference type="Rhea" id="RHEA:12721"/>
        <dbReference type="ChEBI" id="CHEBI:15378"/>
        <dbReference type="ChEBI" id="CHEBI:17509"/>
        <dbReference type="ChEBI" id="CHEBI:57443"/>
        <dbReference type="ChEBI" id="CHEBI:57834"/>
        <dbReference type="ChEBI" id="CHEBI:326268"/>
        <dbReference type="EC" id="2.5.1.16"/>
    </reaction>
</comment>
<dbReference type="Proteomes" id="UP000254720">
    <property type="component" value="Unassembled WGS sequence"/>
</dbReference>
<comment type="pathway">
    <text evidence="5">Amine and polyamine biosynthesis; spermidine biosynthesis; spermidine from putrescine: step 1/1.</text>
</comment>
<dbReference type="OrthoDB" id="9793120at2"/>
<comment type="caution">
    <text evidence="5 6">Lacks conserved residue(s) required for the propagation of feature annotation.</text>
</comment>
<comment type="subunit">
    <text evidence="5">Homodimer or homotetramer.</text>
</comment>